<comment type="caution">
    <text evidence="1">The sequence shown here is derived from an EMBL/GenBank/DDBJ whole genome shotgun (WGS) entry which is preliminary data.</text>
</comment>
<reference evidence="1 2" key="1">
    <citation type="submission" date="2022-03" db="EMBL/GenBank/DDBJ databases">
        <title>Sinomonas sp. isolated from a soil.</title>
        <authorList>
            <person name="Han J."/>
            <person name="Kim D.-U."/>
        </authorList>
    </citation>
    <scope>NUCLEOTIDE SEQUENCE [LARGE SCALE GENOMIC DNA]</scope>
    <source>
        <strain evidence="1 2">5-5</strain>
    </source>
</reference>
<organism evidence="1 2">
    <name type="scientific">Sinomonas terrae</name>
    <dbReference type="NCBI Taxonomy" id="2908838"/>
    <lineage>
        <taxon>Bacteria</taxon>
        <taxon>Bacillati</taxon>
        <taxon>Actinomycetota</taxon>
        <taxon>Actinomycetes</taxon>
        <taxon>Micrococcales</taxon>
        <taxon>Micrococcaceae</taxon>
        <taxon>Sinomonas</taxon>
    </lineage>
</organism>
<accession>A0ABS9U0F9</accession>
<proteinExistence type="predicted"/>
<dbReference type="RefSeq" id="WP_241053714.1">
    <property type="nucleotide sequence ID" value="NZ_JAKZBV010000001.1"/>
</dbReference>
<gene>
    <name evidence="1" type="ORF">L0M17_09420</name>
</gene>
<dbReference type="EMBL" id="JAKZBV010000001">
    <property type="protein sequence ID" value="MCH6470193.1"/>
    <property type="molecule type" value="Genomic_DNA"/>
</dbReference>
<protein>
    <submittedName>
        <fullName evidence="1">Uncharacterized protein</fullName>
    </submittedName>
</protein>
<evidence type="ECO:0000313" key="2">
    <source>
        <dbReference type="Proteomes" id="UP001202922"/>
    </source>
</evidence>
<evidence type="ECO:0000313" key="1">
    <source>
        <dbReference type="EMBL" id="MCH6470193.1"/>
    </source>
</evidence>
<dbReference type="Proteomes" id="UP001202922">
    <property type="component" value="Unassembled WGS sequence"/>
</dbReference>
<keyword evidence="2" id="KW-1185">Reference proteome</keyword>
<sequence>MKKISHTSWNLRKSHEVIASTGSHCPANGLWQPLDSSVEPMFVFEGSIMPAHAGGSVEWMLVQTTNRILEHSL</sequence>
<name>A0ABS9U0F9_9MICC</name>